<evidence type="ECO:0000256" key="1">
    <source>
        <dbReference type="SAM" id="MobiDB-lite"/>
    </source>
</evidence>
<evidence type="ECO:0000313" key="4">
    <source>
        <dbReference type="Proteomes" id="UP000282323"/>
    </source>
</evidence>
<dbReference type="EMBL" id="REGA01000019">
    <property type="protein sequence ID" value="RQG91923.1"/>
    <property type="molecule type" value="Genomic_DNA"/>
</dbReference>
<dbReference type="Pfam" id="PF24035">
    <property type="entry name" value="DUF7344"/>
    <property type="match status" value="1"/>
</dbReference>
<accession>A0A3N6LQL8</accession>
<name>A0A3N6LQL8_NATCH</name>
<sequence>MKYGDSMKPQTRNPHDGETGIPQITSTDLFAAFSAHRRQRTIGYLTQKPAAIPVGDLAEYIALKEGEPSYDRYERILTDLYHNHLPHLTDAGIVTFDEETELVELVVDRSVVTPYLRLTDNAGA</sequence>
<evidence type="ECO:0000259" key="2">
    <source>
        <dbReference type="Pfam" id="PF24035"/>
    </source>
</evidence>
<keyword evidence="4" id="KW-1185">Reference proteome</keyword>
<dbReference type="AlphaFoldDB" id="A0A3N6LQL8"/>
<dbReference type="InterPro" id="IPR055768">
    <property type="entry name" value="DUF7344"/>
</dbReference>
<gene>
    <name evidence="3" type="ORF">EA473_17965</name>
</gene>
<feature type="domain" description="DUF7344" evidence="2">
    <location>
        <begin position="30"/>
        <end position="104"/>
    </location>
</feature>
<protein>
    <recommendedName>
        <fullName evidence="2">DUF7344 domain-containing protein</fullName>
    </recommendedName>
</protein>
<feature type="region of interest" description="Disordered" evidence="1">
    <location>
        <begin position="1"/>
        <end position="22"/>
    </location>
</feature>
<evidence type="ECO:0000313" key="3">
    <source>
        <dbReference type="EMBL" id="RQG91923.1"/>
    </source>
</evidence>
<dbReference type="Proteomes" id="UP000282323">
    <property type="component" value="Unassembled WGS sequence"/>
</dbReference>
<comment type="caution">
    <text evidence="3">The sequence shown here is derived from an EMBL/GenBank/DDBJ whole genome shotgun (WGS) entry which is preliminary data.</text>
</comment>
<proteinExistence type="predicted"/>
<reference evidence="3 4" key="1">
    <citation type="submission" date="2018-10" db="EMBL/GenBank/DDBJ databases">
        <title>Natrarchaeobius chitinivorans gen. nov., sp. nov., and Natrarchaeobius haloalkaliphilus sp. nov., alkaliphilic, chitin-utilizing haloarchaea from hypersaline alkaline lakes.</title>
        <authorList>
            <person name="Sorokin D.Y."/>
            <person name="Elcheninov A.G."/>
            <person name="Kostrikina N.A."/>
            <person name="Bale N.J."/>
            <person name="Sinninghe Damste J.S."/>
            <person name="Khijniak T.V."/>
            <person name="Kublanov I.V."/>
            <person name="Toshchakov S.V."/>
        </authorList>
    </citation>
    <scope>NUCLEOTIDE SEQUENCE [LARGE SCALE GENOMIC DNA]</scope>
    <source>
        <strain evidence="3 4">AArcht4T</strain>
    </source>
</reference>
<organism evidence="3 4">
    <name type="scientific">Natrarchaeobius chitinivorans</name>
    <dbReference type="NCBI Taxonomy" id="1679083"/>
    <lineage>
        <taxon>Archaea</taxon>
        <taxon>Methanobacteriati</taxon>
        <taxon>Methanobacteriota</taxon>
        <taxon>Stenosarchaea group</taxon>
        <taxon>Halobacteria</taxon>
        <taxon>Halobacteriales</taxon>
        <taxon>Natrialbaceae</taxon>
        <taxon>Natrarchaeobius</taxon>
    </lineage>
</organism>